<feature type="region of interest" description="Disordered" evidence="1">
    <location>
        <begin position="136"/>
        <end position="159"/>
    </location>
</feature>
<gene>
    <name evidence="3" type="ORF">D915_003866</name>
</gene>
<dbReference type="SUPFAM" id="SSF50156">
    <property type="entry name" value="PDZ domain-like"/>
    <property type="match status" value="1"/>
</dbReference>
<organism evidence="3 4">
    <name type="scientific">Fasciola hepatica</name>
    <name type="common">Liver fluke</name>
    <dbReference type="NCBI Taxonomy" id="6192"/>
    <lineage>
        <taxon>Eukaryota</taxon>
        <taxon>Metazoa</taxon>
        <taxon>Spiralia</taxon>
        <taxon>Lophotrochozoa</taxon>
        <taxon>Platyhelminthes</taxon>
        <taxon>Trematoda</taxon>
        <taxon>Digenea</taxon>
        <taxon>Plagiorchiida</taxon>
        <taxon>Echinostomata</taxon>
        <taxon>Echinostomatoidea</taxon>
        <taxon>Fasciolidae</taxon>
        <taxon>Fasciola</taxon>
    </lineage>
</organism>
<proteinExistence type="predicted"/>
<evidence type="ECO:0000259" key="2">
    <source>
        <dbReference type="PROSITE" id="PS50106"/>
    </source>
</evidence>
<sequence>MDCCSFEPELHSEVQKTTYTVDLVGSGLIYSGTDTSQLLDPTEQMTSNTQCHEPDRVNIGKCNTSSRTHPRLGTMIGTVSIPVCPKVQMPSTQTSVQVEPVIHSSATRPTVNLEHVTQRRRERIMDWPQFRLRRKVTGTKTNDLERGSAGSKQESGANRQPIKAVHPGFMSRVTQCSVDHMGSVATVTGQATSLRMNADPTSETVPGSVTSSCGRRGISTNPHVRRRFSAEGLPIQGDTDDMNAPSPAKRIYQVQGSTFSPYGNPTDPFAQDSVIVSRDSQNLTSTWNRLCNDVRTDYADTRKDATRSESVQTDRGRHSIDCPVQRATKSETHIFPSTKISGVRKSHLFSGIRRSARQTLDTLCKALRNSTTNLTDMAKSDRSSSVETGSCSMKSSAPRRHSDMSLNRLMVSESSVTVDIAELSHGEFARLTRVSTRIRRTAKLVELRRAKLQDPFGIFVTKSDLGFRVTRLIKNLSVPCPGLKELHVGDELIQVNGMQCARLSLTELSQHFSDCLVLLLTVRPNSIDSSPD</sequence>
<dbReference type="Proteomes" id="UP000230066">
    <property type="component" value="Unassembled WGS sequence"/>
</dbReference>
<name>A0A4E0RD58_FASHE</name>
<dbReference type="PROSITE" id="PS50106">
    <property type="entry name" value="PDZ"/>
    <property type="match status" value="1"/>
</dbReference>
<comment type="caution">
    <text evidence="3">The sequence shown here is derived from an EMBL/GenBank/DDBJ whole genome shotgun (WGS) entry which is preliminary data.</text>
</comment>
<feature type="domain" description="PDZ" evidence="2">
    <location>
        <begin position="444"/>
        <end position="510"/>
    </location>
</feature>
<dbReference type="InterPro" id="IPR036034">
    <property type="entry name" value="PDZ_sf"/>
</dbReference>
<dbReference type="Gene3D" id="2.30.42.10">
    <property type="match status" value="1"/>
</dbReference>
<reference evidence="3" key="1">
    <citation type="submission" date="2019-03" db="EMBL/GenBank/DDBJ databases">
        <title>Improved annotation for the trematode Fasciola hepatica.</title>
        <authorList>
            <person name="Choi Y.-J."/>
            <person name="Martin J."/>
            <person name="Mitreva M."/>
        </authorList>
    </citation>
    <scope>NUCLEOTIDE SEQUENCE [LARGE SCALE GENOMIC DNA]</scope>
</reference>
<feature type="region of interest" description="Disordered" evidence="1">
    <location>
        <begin position="376"/>
        <end position="402"/>
    </location>
</feature>
<dbReference type="EMBL" id="JXXN02001156">
    <property type="protein sequence ID" value="THD25406.1"/>
    <property type="molecule type" value="Genomic_DNA"/>
</dbReference>
<dbReference type="AlphaFoldDB" id="A0A4E0RD58"/>
<evidence type="ECO:0000256" key="1">
    <source>
        <dbReference type="SAM" id="MobiDB-lite"/>
    </source>
</evidence>
<dbReference type="InterPro" id="IPR001478">
    <property type="entry name" value="PDZ"/>
</dbReference>
<feature type="region of interest" description="Disordered" evidence="1">
    <location>
        <begin position="197"/>
        <end position="220"/>
    </location>
</feature>
<keyword evidence="4" id="KW-1185">Reference proteome</keyword>
<evidence type="ECO:0000313" key="4">
    <source>
        <dbReference type="Proteomes" id="UP000230066"/>
    </source>
</evidence>
<accession>A0A4E0RD58</accession>
<protein>
    <recommendedName>
        <fullName evidence="2">PDZ domain-containing protein</fullName>
    </recommendedName>
</protein>
<evidence type="ECO:0000313" key="3">
    <source>
        <dbReference type="EMBL" id="THD25406.1"/>
    </source>
</evidence>
<feature type="compositionally biased region" description="Polar residues" evidence="1">
    <location>
        <begin position="385"/>
        <end position="395"/>
    </location>
</feature>